<keyword evidence="3" id="KW-1185">Reference proteome</keyword>
<organism evidence="2 3">
    <name type="scientific">Grus japonensis</name>
    <name type="common">Japanese crane</name>
    <name type="synonym">Red-crowned crane</name>
    <dbReference type="NCBI Taxonomy" id="30415"/>
    <lineage>
        <taxon>Eukaryota</taxon>
        <taxon>Metazoa</taxon>
        <taxon>Chordata</taxon>
        <taxon>Craniata</taxon>
        <taxon>Vertebrata</taxon>
        <taxon>Euteleostomi</taxon>
        <taxon>Archelosauria</taxon>
        <taxon>Archosauria</taxon>
        <taxon>Dinosauria</taxon>
        <taxon>Saurischia</taxon>
        <taxon>Theropoda</taxon>
        <taxon>Coelurosauria</taxon>
        <taxon>Aves</taxon>
        <taxon>Neognathae</taxon>
        <taxon>Neoaves</taxon>
        <taxon>Gruiformes</taxon>
        <taxon>Gruidae</taxon>
        <taxon>Grus</taxon>
    </lineage>
</organism>
<dbReference type="PANTHER" id="PTHR33332">
    <property type="entry name" value="REVERSE TRANSCRIPTASE DOMAIN-CONTAINING PROTEIN"/>
    <property type="match status" value="1"/>
</dbReference>
<protein>
    <submittedName>
        <fullName evidence="2">Mitochondrial enolase superfamily member 1</fullName>
    </submittedName>
</protein>
<dbReference type="Proteomes" id="UP001623348">
    <property type="component" value="Unassembled WGS sequence"/>
</dbReference>
<dbReference type="CDD" id="cd01650">
    <property type="entry name" value="RT_nLTR_like"/>
    <property type="match status" value="1"/>
</dbReference>
<dbReference type="PROSITE" id="PS50878">
    <property type="entry name" value="RT_POL"/>
    <property type="match status" value="1"/>
</dbReference>
<evidence type="ECO:0000313" key="2">
    <source>
        <dbReference type="EMBL" id="GAB0190456.1"/>
    </source>
</evidence>
<name>A0ABC9WYT1_GRUJA</name>
<dbReference type="SUPFAM" id="SSF56672">
    <property type="entry name" value="DNA/RNA polymerases"/>
    <property type="match status" value="1"/>
</dbReference>
<sequence length="693" mass="79227">MITSKSLVIISDTNSPTLAILIEVSMRLLQKWILLSDSVLTNKEGLVGDVKVKGSLGYSDHEVVEFRILRAVRRARSKLTTLDFSRADFGLFRDLLGRIPWDKALEGRRAQDSWLIFKSHLLQAQERCVPTKRKSNKSTKRPPWMNKELLGKVKQKREAYRGWKQGQVAWEEYRETVRAAREQVRKAKALTEITLARDVKDNKKSFYRYVSEKRRMRENVGPLQNETSDLVTQDMEKAEVLNDFFASVFTGKCLSHAAQVTEGRDWENAEPPAVGEDQVREYLRNLKVHKSMGPDELHPRVLRELADEVARPLTIIFEKSWQSDKVPANWKRGNITPIFKKGKKKDPGNYRPVSLTSMPGKIMEQTLLETMFRHMENKEVIGDSQHGFTRDKSCLTNLVAFYDGVTASMDKGRATDVIYLDLCKAFDTVPHDILVSRLERHGFDGWTTQWIRNWLDGCTQRVVVNSSMSKWRRVTSGVPQGSVLGPVLFNIFVGDMDSGIERTLSKFADDTKLCGAADTLEGRDAIQRDLDRLERLGKEWIESSPEEKDLGVLIDEKLNMSRQCALAAQKANHILGCIKRSVTSRSREVILPLYSALVRPHLEYCIQLWGPQYRRDMELLERVQRRATKLIRGLEHLSYEDRLRELGLFSLEKRRLRGDLIAAFQYLKGPTGKMVRDCLSGSVVTGQGVMGLS</sequence>
<dbReference type="Pfam" id="PF00078">
    <property type="entry name" value="RVT_1"/>
    <property type="match status" value="1"/>
</dbReference>
<dbReference type="AlphaFoldDB" id="A0ABC9WYT1"/>
<evidence type="ECO:0000313" key="3">
    <source>
        <dbReference type="Proteomes" id="UP001623348"/>
    </source>
</evidence>
<reference evidence="2 3" key="1">
    <citation type="submission" date="2024-06" db="EMBL/GenBank/DDBJ databases">
        <title>The draft genome of Grus japonensis, version 3.</title>
        <authorList>
            <person name="Nabeshima K."/>
            <person name="Suzuki S."/>
            <person name="Onuma M."/>
        </authorList>
    </citation>
    <scope>NUCLEOTIDE SEQUENCE [LARGE SCALE GENOMIC DNA]</scope>
    <source>
        <strain evidence="2 3">451A</strain>
    </source>
</reference>
<evidence type="ECO:0000259" key="1">
    <source>
        <dbReference type="PROSITE" id="PS50878"/>
    </source>
</evidence>
<feature type="domain" description="Reverse transcriptase" evidence="1">
    <location>
        <begin position="319"/>
        <end position="579"/>
    </location>
</feature>
<dbReference type="InterPro" id="IPR043502">
    <property type="entry name" value="DNA/RNA_pol_sf"/>
</dbReference>
<dbReference type="EMBL" id="BAAFJT010000005">
    <property type="protein sequence ID" value="GAB0190456.1"/>
    <property type="molecule type" value="Genomic_DNA"/>
</dbReference>
<proteinExistence type="predicted"/>
<dbReference type="InterPro" id="IPR000477">
    <property type="entry name" value="RT_dom"/>
</dbReference>
<accession>A0ABC9WYT1</accession>
<comment type="caution">
    <text evidence="2">The sequence shown here is derived from an EMBL/GenBank/DDBJ whole genome shotgun (WGS) entry which is preliminary data.</text>
</comment>
<gene>
    <name evidence="2" type="ORF">GRJ2_001510900</name>
</gene>